<proteinExistence type="predicted"/>
<dbReference type="AlphaFoldDB" id="A0A1N7ID27"/>
<gene>
    <name evidence="1" type="ORF">SAMN05421639_103132</name>
</gene>
<evidence type="ECO:0000313" key="1">
    <source>
        <dbReference type="EMBL" id="SIS34983.1"/>
    </source>
</evidence>
<reference evidence="2" key="1">
    <citation type="submission" date="2017-01" db="EMBL/GenBank/DDBJ databases">
        <authorList>
            <person name="Varghese N."/>
            <person name="Submissions S."/>
        </authorList>
    </citation>
    <scope>NUCLEOTIDE SEQUENCE [LARGE SCALE GENOMIC DNA]</scope>
    <source>
        <strain evidence="2">DSM 17126</strain>
    </source>
</reference>
<dbReference type="EMBL" id="FTNY01000003">
    <property type="protein sequence ID" value="SIS34983.1"/>
    <property type="molecule type" value="Genomic_DNA"/>
</dbReference>
<evidence type="ECO:0000313" key="2">
    <source>
        <dbReference type="Proteomes" id="UP000186373"/>
    </source>
</evidence>
<protein>
    <submittedName>
        <fullName evidence="1">Uncharacterized protein</fullName>
    </submittedName>
</protein>
<sequence length="158" mass="18684">MIDQIIKKNIRLLSERYHHDVLYYERVIAIKNEKNVIEIFSQIKDHISITYNFEEGIEKVEIRNIEIYDLLIKIFLRKNLEKVNLSPGYPLNLKDIEEEFGNLHRFEEELMTLINTETHYSHIGGNRVLAELYKNILILRDDIGSSKANVLNISNDKI</sequence>
<name>A0A1N7ID27_9FLAO</name>
<dbReference type="Proteomes" id="UP000186373">
    <property type="component" value="Unassembled WGS sequence"/>
</dbReference>
<keyword evidence="2" id="KW-1185">Reference proteome</keyword>
<accession>A0A1N7ID27</accession>
<organism evidence="1 2">
    <name type="scientific">Chryseobacterium shigense</name>
    <dbReference type="NCBI Taxonomy" id="297244"/>
    <lineage>
        <taxon>Bacteria</taxon>
        <taxon>Pseudomonadati</taxon>
        <taxon>Bacteroidota</taxon>
        <taxon>Flavobacteriia</taxon>
        <taxon>Flavobacteriales</taxon>
        <taxon>Weeksellaceae</taxon>
        <taxon>Chryseobacterium group</taxon>
        <taxon>Chryseobacterium</taxon>
    </lineage>
</organism>
<dbReference type="OrthoDB" id="1251099at2"/>
<dbReference type="RefSeq" id="WP_076506959.1">
    <property type="nucleotide sequence ID" value="NZ_FTNY01000003.1"/>
</dbReference>